<organism evidence="1 2">
    <name type="scientific">Macroventuria anomochaeta</name>
    <dbReference type="NCBI Taxonomy" id="301207"/>
    <lineage>
        <taxon>Eukaryota</taxon>
        <taxon>Fungi</taxon>
        <taxon>Dikarya</taxon>
        <taxon>Ascomycota</taxon>
        <taxon>Pezizomycotina</taxon>
        <taxon>Dothideomycetes</taxon>
        <taxon>Pleosporomycetidae</taxon>
        <taxon>Pleosporales</taxon>
        <taxon>Pleosporineae</taxon>
        <taxon>Didymellaceae</taxon>
        <taxon>Macroventuria</taxon>
    </lineage>
</organism>
<reference evidence="1" key="1">
    <citation type="journal article" date="2020" name="Stud. Mycol.">
        <title>101 Dothideomycetes genomes: a test case for predicting lifestyles and emergence of pathogens.</title>
        <authorList>
            <person name="Haridas S."/>
            <person name="Albert R."/>
            <person name="Binder M."/>
            <person name="Bloem J."/>
            <person name="Labutti K."/>
            <person name="Salamov A."/>
            <person name="Andreopoulos B."/>
            <person name="Baker S."/>
            <person name="Barry K."/>
            <person name="Bills G."/>
            <person name="Bluhm B."/>
            <person name="Cannon C."/>
            <person name="Castanera R."/>
            <person name="Culley D."/>
            <person name="Daum C."/>
            <person name="Ezra D."/>
            <person name="Gonzalez J."/>
            <person name="Henrissat B."/>
            <person name="Kuo A."/>
            <person name="Liang C."/>
            <person name="Lipzen A."/>
            <person name="Lutzoni F."/>
            <person name="Magnuson J."/>
            <person name="Mondo S."/>
            <person name="Nolan M."/>
            <person name="Ohm R."/>
            <person name="Pangilinan J."/>
            <person name="Park H.-J."/>
            <person name="Ramirez L."/>
            <person name="Alfaro M."/>
            <person name="Sun H."/>
            <person name="Tritt A."/>
            <person name="Yoshinaga Y."/>
            <person name="Zwiers L.-H."/>
            <person name="Turgeon B."/>
            <person name="Goodwin S."/>
            <person name="Spatafora J."/>
            <person name="Crous P."/>
            <person name="Grigoriev I."/>
        </authorList>
    </citation>
    <scope>NUCLEOTIDE SEQUENCE</scope>
    <source>
        <strain evidence="1">CBS 525.71</strain>
    </source>
</reference>
<keyword evidence="2" id="KW-1185">Reference proteome</keyword>
<protein>
    <submittedName>
        <fullName evidence="1">Uncharacterized protein</fullName>
    </submittedName>
</protein>
<evidence type="ECO:0000313" key="2">
    <source>
        <dbReference type="Proteomes" id="UP000799754"/>
    </source>
</evidence>
<gene>
    <name evidence="1" type="ORF">BU25DRAFT_298436</name>
</gene>
<feature type="non-terminal residue" evidence="1">
    <location>
        <position position="1"/>
    </location>
</feature>
<feature type="non-terminal residue" evidence="1">
    <location>
        <position position="149"/>
    </location>
</feature>
<evidence type="ECO:0000313" key="1">
    <source>
        <dbReference type="EMBL" id="KAF2633751.1"/>
    </source>
</evidence>
<sequence length="149" mass="16570">IPPNFDSAAYTHLKTTKSIEIKVTFVSPFCMMLCLGYGHFVARGTKSHDACKKTASEEYLGIKAFWLHTRCPNCREQITIETPQSPDCEVNEKADQRLHRLESETSEEVDDSGIETLESKQEDAMKEMAVADALGEILAANAGREGMQV</sequence>
<name>A0ACB6SHN2_9PLEO</name>
<dbReference type="EMBL" id="MU006701">
    <property type="protein sequence ID" value="KAF2633751.1"/>
    <property type="molecule type" value="Genomic_DNA"/>
</dbReference>
<proteinExistence type="predicted"/>
<accession>A0ACB6SHN2</accession>
<comment type="caution">
    <text evidence="1">The sequence shown here is derived from an EMBL/GenBank/DDBJ whole genome shotgun (WGS) entry which is preliminary data.</text>
</comment>
<dbReference type="Proteomes" id="UP000799754">
    <property type="component" value="Unassembled WGS sequence"/>
</dbReference>